<dbReference type="PROSITE" id="PS00091">
    <property type="entry name" value="THYMIDYLATE_SYNTHASE"/>
    <property type="match status" value="1"/>
</dbReference>
<feature type="binding site" description="in other chain" evidence="5">
    <location>
        <begin position="248"/>
        <end position="250"/>
    </location>
    <ligand>
        <name>dUMP</name>
        <dbReference type="ChEBI" id="CHEBI:246422"/>
        <note>ligand shared between dimeric partners</note>
    </ligand>
</feature>
<dbReference type="GO" id="GO:0006231">
    <property type="term" value="P:dTMP biosynthetic process"/>
    <property type="evidence" value="ECO:0007669"/>
    <property type="project" value="UniProtKB-UniRule"/>
</dbReference>
<feature type="binding site" description="in other chain" evidence="5">
    <location>
        <begin position="207"/>
        <end position="210"/>
    </location>
    <ligand>
        <name>dUMP</name>
        <dbReference type="ChEBI" id="CHEBI:246422"/>
        <note>ligand shared between dimeric partners</note>
    </ligand>
</feature>
<dbReference type="PANTHER" id="PTHR11548">
    <property type="entry name" value="THYMIDYLATE SYNTHASE 1"/>
    <property type="match status" value="1"/>
</dbReference>
<dbReference type="InterPro" id="IPR023451">
    <property type="entry name" value="Thymidate_synth/dCMP_Mease_dom"/>
</dbReference>
<dbReference type="RefSeq" id="WP_189502659.1">
    <property type="nucleotide sequence ID" value="NZ_BMZQ01000001.1"/>
</dbReference>
<dbReference type="HAMAP" id="MF_00008">
    <property type="entry name" value="Thymidy_synth_bact"/>
    <property type="match status" value="1"/>
</dbReference>
<comment type="subunit">
    <text evidence="5">Homodimer.</text>
</comment>
<evidence type="ECO:0000313" key="8">
    <source>
        <dbReference type="EMBL" id="GHD10769.1"/>
    </source>
</evidence>
<feature type="binding site" description="in other chain" evidence="5">
    <location>
        <position position="33"/>
    </location>
    <ligand>
        <name>dUMP</name>
        <dbReference type="ChEBI" id="CHEBI:246422"/>
        <note>ligand shared between dimeric partners</note>
    </ligand>
</feature>
<gene>
    <name evidence="5 8" type="primary">thyA</name>
    <name evidence="8" type="ORF">GCM10016234_13110</name>
</gene>
<feature type="binding site" description="in other chain" evidence="5">
    <location>
        <position position="218"/>
    </location>
    <ligand>
        <name>dUMP</name>
        <dbReference type="ChEBI" id="CHEBI:246422"/>
        <note>ligand shared between dimeric partners</note>
    </ligand>
</feature>
<feature type="binding site" evidence="5">
    <location>
        <position position="210"/>
    </location>
    <ligand>
        <name>(6R)-5,10-methylene-5,6,7,8-tetrahydrofolate</name>
        <dbReference type="ChEBI" id="CHEBI:15636"/>
    </ligand>
</feature>
<comment type="similarity">
    <text evidence="5">Belongs to the thymidylate synthase family. Bacterial-type ThyA subfamily.</text>
</comment>
<dbReference type="EMBL" id="BMZQ01000001">
    <property type="protein sequence ID" value="GHD10769.1"/>
    <property type="molecule type" value="Genomic_DNA"/>
</dbReference>
<keyword evidence="5" id="KW-0963">Cytoplasm</keyword>
<comment type="pathway">
    <text evidence="5">Pyrimidine metabolism; dTTP biosynthesis.</text>
</comment>
<dbReference type="EC" id="2.1.1.45" evidence="1 5"/>
<dbReference type="InterPro" id="IPR036926">
    <property type="entry name" value="Thymidate_synth/dCMP_Mease_sf"/>
</dbReference>
<evidence type="ECO:0000256" key="5">
    <source>
        <dbReference type="HAMAP-Rule" id="MF_00008"/>
    </source>
</evidence>
<comment type="caution">
    <text evidence="8">The sequence shown here is derived from an EMBL/GenBank/DDBJ whole genome shotgun (WGS) entry which is preliminary data.</text>
</comment>
<dbReference type="InterPro" id="IPR000398">
    <property type="entry name" value="Thymidylate_synthase"/>
</dbReference>
<dbReference type="NCBIfam" id="TIGR03284">
    <property type="entry name" value="thym_sym"/>
    <property type="match status" value="1"/>
</dbReference>
<feature type="active site" description="Nucleophile" evidence="5">
    <location>
        <position position="187"/>
    </location>
</feature>
<sequence>MLNRLPAAFTAPEQQYLDLMARVFERGDERLDRTGVGTRSLFGETLRFDLSNGQVPILTTKKVFWKTAVKEMLWFLTGRTDLRSLLQENVRIWSDWPLAKYREASGEAISQKDFEDRILSDDDFSARWGELGPIYGKQWRRWQGPDGRVHDQIATLVETLKTNPASRRMLFHAWNVAELGEMALPPCHMVYQFFVSKGRLSCMMMQRSVDLLLGAPFNWVGTVALMLMLADQADLELGDFVWVGGDVHLYLNHFEAAQEQMSREPRPMPTMRLARKAASIDDYRIEDFVVDGYDPHPAIAAEVAV</sequence>
<comment type="caution">
    <text evidence="5">Lacks conserved residue(s) required for the propagation of feature annotation.</text>
</comment>
<dbReference type="UniPathway" id="UPA00575"/>
<evidence type="ECO:0000256" key="1">
    <source>
        <dbReference type="ARBA" id="ARBA00011947"/>
    </source>
</evidence>
<dbReference type="AlphaFoldDB" id="A0A8J3DUB8"/>
<dbReference type="GO" id="GO:0004799">
    <property type="term" value="F:thymidylate synthase activity"/>
    <property type="evidence" value="ECO:0007669"/>
    <property type="project" value="UniProtKB-UniRule"/>
</dbReference>
<dbReference type="Proteomes" id="UP000630142">
    <property type="component" value="Unassembled WGS sequence"/>
</dbReference>
<dbReference type="GO" id="GO:0006235">
    <property type="term" value="P:dTTP biosynthetic process"/>
    <property type="evidence" value="ECO:0007669"/>
    <property type="project" value="UniProtKB-UniRule"/>
</dbReference>
<comment type="function">
    <text evidence="5">Catalyzes the reductive methylation of 2'-deoxyuridine-5'-monophosphate (dUMP) to 2'-deoxythymidine-5'-monophosphate (dTMP) while utilizing 5,10-methylenetetrahydrofolate (mTHF) as the methyl donor and reductant in the reaction, yielding dihydrofolate (DHF) as a by-product. This enzymatic reaction provides an intracellular de novo source of dTMP, an essential precursor for DNA biosynthesis.</text>
</comment>
<evidence type="ECO:0000259" key="7">
    <source>
        <dbReference type="Pfam" id="PF00303"/>
    </source>
</evidence>
<feature type="binding site" evidence="5">
    <location>
        <begin position="167"/>
        <end position="168"/>
    </location>
    <ligand>
        <name>dUMP</name>
        <dbReference type="ChEBI" id="CHEBI:246422"/>
        <note>ligand shared between dimeric partners</note>
    </ligand>
</feature>
<reference evidence="8" key="1">
    <citation type="journal article" date="2014" name="Int. J. Syst. Evol. Microbiol.">
        <title>Complete genome sequence of Corynebacterium casei LMG S-19264T (=DSM 44701T), isolated from a smear-ripened cheese.</title>
        <authorList>
            <consortium name="US DOE Joint Genome Institute (JGI-PGF)"/>
            <person name="Walter F."/>
            <person name="Albersmeier A."/>
            <person name="Kalinowski J."/>
            <person name="Ruckert C."/>
        </authorList>
    </citation>
    <scope>NUCLEOTIDE SEQUENCE</scope>
    <source>
        <strain evidence="8">KCTC 42249</strain>
    </source>
</reference>
<comment type="catalytic activity">
    <reaction evidence="5">
        <text>dUMP + (6R)-5,10-methylene-5,6,7,8-tetrahydrofolate = 7,8-dihydrofolate + dTMP</text>
        <dbReference type="Rhea" id="RHEA:12104"/>
        <dbReference type="ChEBI" id="CHEBI:15636"/>
        <dbReference type="ChEBI" id="CHEBI:57451"/>
        <dbReference type="ChEBI" id="CHEBI:63528"/>
        <dbReference type="ChEBI" id="CHEBI:246422"/>
        <dbReference type="EC" id="2.1.1.45"/>
    </reaction>
</comment>
<dbReference type="SUPFAM" id="SSF55831">
    <property type="entry name" value="Thymidylate synthase/dCMP hydroxymethylase"/>
    <property type="match status" value="1"/>
</dbReference>
<dbReference type="PANTHER" id="PTHR11548:SF1">
    <property type="entry name" value="THYMIDYLATE SYNTHASE 1"/>
    <property type="match status" value="1"/>
</dbReference>
<dbReference type="PRINTS" id="PR00108">
    <property type="entry name" value="THYMDSNTHASE"/>
</dbReference>
<keyword evidence="2 5" id="KW-0489">Methyltransferase</keyword>
<proteinExistence type="inferred from homology"/>
<feature type="domain" description="Thymidylate synthase/dCMP hydroxymethylase" evidence="7">
    <location>
        <begin position="14"/>
        <end position="305"/>
    </location>
</feature>
<dbReference type="CDD" id="cd00351">
    <property type="entry name" value="TS_Pyrimidine_HMase"/>
    <property type="match status" value="1"/>
</dbReference>
<evidence type="ECO:0000256" key="3">
    <source>
        <dbReference type="ARBA" id="ARBA00022679"/>
    </source>
</evidence>
<reference evidence="8" key="2">
    <citation type="submission" date="2020-09" db="EMBL/GenBank/DDBJ databases">
        <authorList>
            <person name="Sun Q."/>
            <person name="Kim S."/>
        </authorList>
    </citation>
    <scope>NUCLEOTIDE SEQUENCE</scope>
    <source>
        <strain evidence="8">KCTC 42249</strain>
    </source>
</reference>
<keyword evidence="4 5" id="KW-0545">Nucleotide biosynthesis</keyword>
<organism evidence="8 9">
    <name type="scientific">Tianweitania populi</name>
    <dbReference type="NCBI Taxonomy" id="1607949"/>
    <lineage>
        <taxon>Bacteria</taxon>
        <taxon>Pseudomonadati</taxon>
        <taxon>Pseudomonadota</taxon>
        <taxon>Alphaproteobacteria</taxon>
        <taxon>Hyphomicrobiales</taxon>
        <taxon>Phyllobacteriaceae</taxon>
        <taxon>Tianweitania</taxon>
    </lineage>
</organism>
<comment type="subcellular location">
    <subcellularLocation>
        <location evidence="5">Cytoplasm</location>
    </subcellularLocation>
</comment>
<keyword evidence="3 5" id="KW-0808">Transferase</keyword>
<name>A0A8J3DUB8_9HYPH</name>
<keyword evidence="9" id="KW-1185">Reference proteome</keyword>
<dbReference type="InterPro" id="IPR020940">
    <property type="entry name" value="Thymidylate_synthase_AS"/>
</dbReference>
<feature type="binding site" evidence="5">
    <location>
        <position position="304"/>
    </location>
    <ligand>
        <name>(6R)-5,10-methylene-5,6,7,8-tetrahydrofolate</name>
        <dbReference type="ChEBI" id="CHEBI:15636"/>
    </ligand>
</feature>
<dbReference type="InterPro" id="IPR045097">
    <property type="entry name" value="Thymidate_synth/dCMP_Mease"/>
</dbReference>
<accession>A0A8J3DUB8</accession>
<evidence type="ECO:0000256" key="6">
    <source>
        <dbReference type="PROSITE-ProRule" id="PRU10016"/>
    </source>
</evidence>
<dbReference type="Gene3D" id="3.30.572.10">
    <property type="entry name" value="Thymidylate synthase/dCMP hydroxymethylase domain"/>
    <property type="match status" value="1"/>
</dbReference>
<evidence type="ECO:0000256" key="2">
    <source>
        <dbReference type="ARBA" id="ARBA00022603"/>
    </source>
</evidence>
<dbReference type="GO" id="GO:0032259">
    <property type="term" value="P:methylation"/>
    <property type="evidence" value="ECO:0007669"/>
    <property type="project" value="UniProtKB-KW"/>
</dbReference>
<protein>
    <recommendedName>
        <fullName evidence="1 5">Thymidylate synthase</fullName>
        <shortName evidence="5">TS</shortName>
        <shortName evidence="5">TSase</shortName>
        <ecNumber evidence="1 5">2.1.1.45</ecNumber>
    </recommendedName>
</protein>
<evidence type="ECO:0000256" key="4">
    <source>
        <dbReference type="ARBA" id="ARBA00022727"/>
    </source>
</evidence>
<dbReference type="NCBIfam" id="NF002497">
    <property type="entry name" value="PRK01827.1-3"/>
    <property type="match status" value="1"/>
</dbReference>
<feature type="active site" evidence="6">
    <location>
        <position position="187"/>
    </location>
</feature>
<dbReference type="Pfam" id="PF00303">
    <property type="entry name" value="Thymidylat_synt"/>
    <property type="match status" value="1"/>
</dbReference>
<evidence type="ECO:0000313" key="9">
    <source>
        <dbReference type="Proteomes" id="UP000630142"/>
    </source>
</evidence>
<dbReference type="GO" id="GO:0005829">
    <property type="term" value="C:cytosol"/>
    <property type="evidence" value="ECO:0007669"/>
    <property type="project" value="TreeGrafter"/>
</dbReference>